<protein>
    <submittedName>
        <fullName evidence="1">Uncharacterized protein</fullName>
    </submittedName>
</protein>
<gene>
    <name evidence="1" type="ORF">MM415B00475_0009</name>
</gene>
<name>A0A6M3J640_9ZZZZ</name>
<reference evidence="1" key="1">
    <citation type="submission" date="2020-03" db="EMBL/GenBank/DDBJ databases">
        <title>The deep terrestrial virosphere.</title>
        <authorList>
            <person name="Holmfeldt K."/>
            <person name="Nilsson E."/>
            <person name="Simone D."/>
            <person name="Lopez-Fernandez M."/>
            <person name="Wu X."/>
            <person name="de Brujin I."/>
            <person name="Lundin D."/>
            <person name="Andersson A."/>
            <person name="Bertilsson S."/>
            <person name="Dopson M."/>
        </authorList>
    </citation>
    <scope>NUCLEOTIDE SEQUENCE</scope>
    <source>
        <strain evidence="1">MM415B00475</strain>
    </source>
</reference>
<sequence>MEGEAMDTAYEMSYRMGILDGRTAKRFATDGKTPGVGVTFKDHGDLLSAVDPYAEGYRAGLNDTAPARRRREKGKTMISICAWCKKVMGEKEPLDDKRETHGICPECKEKLKQ</sequence>
<accession>A0A6M3J640</accession>
<proteinExistence type="predicted"/>
<dbReference type="EMBL" id="MT141524">
    <property type="protein sequence ID" value="QJA64675.1"/>
    <property type="molecule type" value="Genomic_DNA"/>
</dbReference>
<organism evidence="1">
    <name type="scientific">viral metagenome</name>
    <dbReference type="NCBI Taxonomy" id="1070528"/>
    <lineage>
        <taxon>unclassified sequences</taxon>
        <taxon>metagenomes</taxon>
        <taxon>organismal metagenomes</taxon>
    </lineage>
</organism>
<evidence type="ECO:0000313" key="1">
    <source>
        <dbReference type="EMBL" id="QJA64675.1"/>
    </source>
</evidence>
<dbReference type="AlphaFoldDB" id="A0A6M3J640"/>